<keyword evidence="3" id="KW-1185">Reference proteome</keyword>
<comment type="caution">
    <text evidence="2">The sequence shown here is derived from an EMBL/GenBank/DDBJ whole genome shotgun (WGS) entry which is preliminary data.</text>
</comment>
<reference evidence="2 3" key="1">
    <citation type="submission" date="2019-03" db="EMBL/GenBank/DDBJ databases">
        <title>Genomics of glacier-inhabiting Cryobacterium strains.</title>
        <authorList>
            <person name="Liu Q."/>
            <person name="Xin Y.-H."/>
        </authorList>
    </citation>
    <scope>NUCLEOTIDE SEQUENCE [LARGE SCALE GENOMIC DNA]</scope>
    <source>
        <strain evidence="2 3">Sr47</strain>
    </source>
</reference>
<dbReference type="OrthoDB" id="4951364at2"/>
<organism evidence="2 3">
    <name type="scientific">Cryobacterium tagatosivorans</name>
    <dbReference type="NCBI Taxonomy" id="1259199"/>
    <lineage>
        <taxon>Bacteria</taxon>
        <taxon>Bacillati</taxon>
        <taxon>Actinomycetota</taxon>
        <taxon>Actinomycetes</taxon>
        <taxon>Micrococcales</taxon>
        <taxon>Microbacteriaceae</taxon>
        <taxon>Cryobacterium</taxon>
    </lineage>
</organism>
<proteinExistence type="predicted"/>
<feature type="transmembrane region" description="Helical" evidence="1">
    <location>
        <begin position="40"/>
        <end position="62"/>
    </location>
</feature>
<sequence length="71" mass="7704">MILILLLVAVNFLLFGYRVGECTDYTVESGAESTCTSGPLLGVLGTGAFGILSLFALAYFVYRIARRRVSH</sequence>
<name>A0A4R8UEF7_9MICO</name>
<dbReference type="AlphaFoldDB" id="A0A4R8UEF7"/>
<dbReference type="Proteomes" id="UP000297866">
    <property type="component" value="Unassembled WGS sequence"/>
</dbReference>
<gene>
    <name evidence="2" type="ORF">E3O23_07270</name>
</gene>
<dbReference type="EMBL" id="SOEZ01000038">
    <property type="protein sequence ID" value="TFB51976.1"/>
    <property type="molecule type" value="Genomic_DNA"/>
</dbReference>
<keyword evidence="1" id="KW-1133">Transmembrane helix</keyword>
<keyword evidence="1" id="KW-0812">Transmembrane</keyword>
<evidence type="ECO:0000256" key="1">
    <source>
        <dbReference type="SAM" id="Phobius"/>
    </source>
</evidence>
<evidence type="ECO:0000313" key="2">
    <source>
        <dbReference type="EMBL" id="TFB51976.1"/>
    </source>
</evidence>
<dbReference type="RefSeq" id="WP_134489603.1">
    <property type="nucleotide sequence ID" value="NZ_SOEZ01000038.1"/>
</dbReference>
<accession>A0A4R8UEF7</accession>
<keyword evidence="1" id="KW-0472">Membrane</keyword>
<evidence type="ECO:0000313" key="3">
    <source>
        <dbReference type="Proteomes" id="UP000297866"/>
    </source>
</evidence>
<protein>
    <submittedName>
        <fullName evidence="2">Uncharacterized protein</fullName>
    </submittedName>
</protein>